<proteinExistence type="predicted"/>
<dbReference type="PANTHER" id="PTHR12080:SF114">
    <property type="entry name" value="T-LYMPHOCYTE SURFACE ANTIGEN LY-9"/>
    <property type="match status" value="1"/>
</dbReference>
<dbReference type="GO" id="GO:0016020">
    <property type="term" value="C:membrane"/>
    <property type="evidence" value="ECO:0007669"/>
    <property type="project" value="UniProtKB-SubCell"/>
</dbReference>
<gene>
    <name evidence="10" type="primary">LY9</name>
</gene>
<dbReference type="AlphaFoldDB" id="A0A6P3HAM7"/>
<dbReference type="InterPro" id="IPR007110">
    <property type="entry name" value="Ig-like_dom"/>
</dbReference>
<evidence type="ECO:0000313" key="10">
    <source>
        <dbReference type="RefSeq" id="XP_010836164.1"/>
    </source>
</evidence>
<feature type="region of interest" description="Disordered" evidence="5">
    <location>
        <begin position="1"/>
        <end position="23"/>
    </location>
</feature>
<evidence type="ECO:0000259" key="8">
    <source>
        <dbReference type="PROSITE" id="PS50835"/>
    </source>
</evidence>
<keyword evidence="4" id="KW-0325">Glycoprotein</keyword>
<evidence type="ECO:0000256" key="2">
    <source>
        <dbReference type="ARBA" id="ARBA00022729"/>
    </source>
</evidence>
<dbReference type="RefSeq" id="XP_010836164.1">
    <property type="nucleotide sequence ID" value="XM_010837862.1"/>
</dbReference>
<feature type="domain" description="Ig-like" evidence="8">
    <location>
        <begin position="155"/>
        <end position="237"/>
    </location>
</feature>
<dbReference type="PANTHER" id="PTHR12080">
    <property type="entry name" value="SIGNALING LYMPHOCYTIC ACTIVATION MOLECULE"/>
    <property type="match status" value="1"/>
</dbReference>
<organism evidence="9 10">
    <name type="scientific">Bison bison bison</name>
    <name type="common">North American plains bison</name>
    <dbReference type="NCBI Taxonomy" id="43346"/>
    <lineage>
        <taxon>Eukaryota</taxon>
        <taxon>Metazoa</taxon>
        <taxon>Chordata</taxon>
        <taxon>Craniata</taxon>
        <taxon>Vertebrata</taxon>
        <taxon>Euteleostomi</taxon>
        <taxon>Mammalia</taxon>
        <taxon>Eutheria</taxon>
        <taxon>Laurasiatheria</taxon>
        <taxon>Artiodactyla</taxon>
        <taxon>Ruminantia</taxon>
        <taxon>Pecora</taxon>
        <taxon>Bovidae</taxon>
        <taxon>Bovinae</taxon>
        <taxon>Bison</taxon>
    </lineage>
</organism>
<dbReference type="CTD" id="4063"/>
<evidence type="ECO:0000256" key="1">
    <source>
        <dbReference type="ARBA" id="ARBA00004370"/>
    </source>
</evidence>
<dbReference type="InterPro" id="IPR003599">
    <property type="entry name" value="Ig_sub"/>
</dbReference>
<keyword evidence="6" id="KW-1133">Transmembrane helix</keyword>
<dbReference type="InterPro" id="IPR036179">
    <property type="entry name" value="Ig-like_dom_sf"/>
</dbReference>
<dbReference type="SUPFAM" id="SSF48726">
    <property type="entry name" value="Immunoglobulin"/>
    <property type="match status" value="3"/>
</dbReference>
<name>A0A6P3HAM7_BISBB</name>
<dbReference type="Gene3D" id="2.60.40.10">
    <property type="entry name" value="Immunoglobulins"/>
    <property type="match status" value="3"/>
</dbReference>
<feature type="transmembrane region" description="Helical" evidence="6">
    <location>
        <begin position="362"/>
        <end position="385"/>
    </location>
</feature>
<feature type="compositionally biased region" description="Basic and acidic residues" evidence="5">
    <location>
        <begin position="1"/>
        <end position="10"/>
    </location>
</feature>
<evidence type="ECO:0000256" key="3">
    <source>
        <dbReference type="ARBA" id="ARBA00023136"/>
    </source>
</evidence>
<feature type="region of interest" description="Disordered" evidence="5">
    <location>
        <begin position="431"/>
        <end position="468"/>
    </location>
</feature>
<dbReference type="GeneID" id="104987097"/>
<dbReference type="PROSITE" id="PS50835">
    <property type="entry name" value="IG_LIKE"/>
    <property type="match status" value="1"/>
</dbReference>
<dbReference type="FunFam" id="2.60.40.10:FF:000470">
    <property type="entry name" value="SLAM family member 7"/>
    <property type="match status" value="1"/>
</dbReference>
<sequence>MASPRRHTDDWAPQPFSNKPPKSQPHIFSPYLWTLLLFLLLGQGASEKDSASTVVKAIVGGSVILSLNISVDAEIEQITWSGPKDALVLAFPSGEILFLDKSYKGRINIPKNNSLSINKLTLKDAGSYKARINQKGSEDINERFILYIYEQLQEPQVTIQSVNVSENASCTITLVCSVEGAGGDIQYKWTSRDPHASESWGHPTLTISWLPCDADLPYTCTAKNPVSQSSSHPVHVSQFCTDLGASRGGPMGKTVLGVLGESITLSLALLDSQHIDNVVWIFNTSIISKEWKEEATANQLIEFKDPDQNTVWVSSQDYSLKIVQLKMEHAGLYQAYLCSNARVASVKHINLRIYRPERSTEFWIGLSLVVLFILLSLGISGWCFWKQQRQWSAPAFSSSQAETSVDTPEPTAGHTLYSMLSQGYEKLDTFPKTARHASDSSSDSNGTTEEDEERTGMHQPVNGRDQVCDSVTREDAGLDSDSEGQPEYDQVTPDNMAPALAVEGETVYTQVFLDLQGKTPVPQKKENSATVYCSIQKPQKVVPPSQQNDLKCPEIPTYENVP</sequence>
<dbReference type="InterPro" id="IPR015631">
    <property type="entry name" value="CD2/SLAM_rcpt"/>
</dbReference>
<keyword evidence="3 6" id="KW-0472">Membrane</keyword>
<keyword evidence="9" id="KW-1185">Reference proteome</keyword>
<dbReference type="Proteomes" id="UP000515208">
    <property type="component" value="Unplaced"/>
</dbReference>
<evidence type="ECO:0000313" key="9">
    <source>
        <dbReference type="Proteomes" id="UP000515208"/>
    </source>
</evidence>
<accession>A0A6P3HAM7</accession>
<feature type="signal peptide" evidence="7">
    <location>
        <begin position="1"/>
        <end position="46"/>
    </location>
</feature>
<dbReference type="CDD" id="cd16842">
    <property type="entry name" value="Ig_SLAM-like_N"/>
    <property type="match status" value="2"/>
</dbReference>
<evidence type="ECO:0000256" key="6">
    <source>
        <dbReference type="SAM" id="Phobius"/>
    </source>
</evidence>
<keyword evidence="6" id="KW-0812">Transmembrane</keyword>
<keyword evidence="2 7" id="KW-0732">Signal</keyword>
<reference evidence="10" key="1">
    <citation type="submission" date="2025-08" db="UniProtKB">
        <authorList>
            <consortium name="RefSeq"/>
        </authorList>
    </citation>
    <scope>IDENTIFICATION</scope>
    <source>
        <tissue evidence="10">Blood</tissue>
    </source>
</reference>
<evidence type="ECO:0000256" key="4">
    <source>
        <dbReference type="ARBA" id="ARBA00023180"/>
    </source>
</evidence>
<feature type="chain" id="PRO_5027669938" evidence="7">
    <location>
        <begin position="47"/>
        <end position="562"/>
    </location>
</feature>
<comment type="subcellular location">
    <subcellularLocation>
        <location evidence="1">Membrane</location>
    </subcellularLocation>
</comment>
<dbReference type="InterPro" id="IPR013783">
    <property type="entry name" value="Ig-like_fold"/>
</dbReference>
<evidence type="ECO:0000256" key="7">
    <source>
        <dbReference type="SAM" id="SignalP"/>
    </source>
</evidence>
<dbReference type="SMART" id="SM00409">
    <property type="entry name" value="IG"/>
    <property type="match status" value="3"/>
</dbReference>
<protein>
    <submittedName>
        <fullName evidence="10">T-lymphocyte surface antigen Ly-9 isoform X4</fullName>
    </submittedName>
</protein>
<feature type="region of interest" description="Disordered" evidence="5">
    <location>
        <begin position="539"/>
        <end position="562"/>
    </location>
</feature>
<evidence type="ECO:0000256" key="5">
    <source>
        <dbReference type="SAM" id="MobiDB-lite"/>
    </source>
</evidence>